<organism evidence="3 4">
    <name type="scientific">Georgenia thermotolerans</name>
    <dbReference type="NCBI Taxonomy" id="527326"/>
    <lineage>
        <taxon>Bacteria</taxon>
        <taxon>Bacillati</taxon>
        <taxon>Actinomycetota</taxon>
        <taxon>Actinomycetes</taxon>
        <taxon>Micrococcales</taxon>
        <taxon>Bogoriellaceae</taxon>
        <taxon>Georgenia</taxon>
    </lineage>
</organism>
<accession>A0A7J5UJB9</accession>
<keyword evidence="1" id="KW-0472">Membrane</keyword>
<dbReference type="EMBL" id="WHJE01000165">
    <property type="protein sequence ID" value="KAE8762479.1"/>
    <property type="molecule type" value="Genomic_DNA"/>
</dbReference>
<keyword evidence="1" id="KW-0812">Transmembrane</keyword>
<keyword evidence="1" id="KW-1133">Transmembrane helix</keyword>
<feature type="transmembrane region" description="Helical" evidence="1">
    <location>
        <begin position="26"/>
        <end position="49"/>
    </location>
</feature>
<proteinExistence type="predicted"/>
<dbReference type="Pfam" id="PF13399">
    <property type="entry name" value="LytR_C"/>
    <property type="match status" value="1"/>
</dbReference>
<dbReference type="OrthoDB" id="3267444at2"/>
<evidence type="ECO:0000313" key="3">
    <source>
        <dbReference type="EMBL" id="KAE8762479.1"/>
    </source>
</evidence>
<reference evidence="3 4" key="1">
    <citation type="submission" date="2019-10" db="EMBL/GenBank/DDBJ databases">
        <title>Georgenia wutianyii sp. nov. and Georgenia yuyongxinii sp. nov. isolated from plateau pika (Ochotona curzoniae) in the Qinghai-Tibet plateau of China.</title>
        <authorList>
            <person name="Tian Z."/>
        </authorList>
    </citation>
    <scope>NUCLEOTIDE SEQUENCE [LARGE SCALE GENOMIC DNA]</scope>
    <source>
        <strain evidence="3 4">DSM 21501</strain>
    </source>
</reference>
<name>A0A7J5UJB9_9MICO</name>
<keyword evidence="4" id="KW-1185">Reference proteome</keyword>
<sequence length="206" mass="21232">MTPTATDETARQQALRRRRLQQRQTVIFGALITVLLVVGLVAGLMWAGAVPAPFKRSFSSASPTEQQIVTPCPPEGATPVAFSEVLANVFNGTDRGGLAGETGQALGQLGVVVNQQANWPQGAYTGAVQIVVGPLGVTAGYSLARIFPGAVVSLDSSRGDESVDVVLGEKYDKMLAPDQIAALDPAAPLEAPAGCTPVEAPTQAPA</sequence>
<comment type="caution">
    <text evidence="3">The sequence shown here is derived from an EMBL/GenBank/DDBJ whole genome shotgun (WGS) entry which is preliminary data.</text>
</comment>
<dbReference type="RefSeq" id="WP_152204483.1">
    <property type="nucleotide sequence ID" value="NZ_VUKF01000055.1"/>
</dbReference>
<evidence type="ECO:0000259" key="2">
    <source>
        <dbReference type="Pfam" id="PF13399"/>
    </source>
</evidence>
<evidence type="ECO:0000313" key="4">
    <source>
        <dbReference type="Proteomes" id="UP000451860"/>
    </source>
</evidence>
<dbReference type="Proteomes" id="UP000451860">
    <property type="component" value="Unassembled WGS sequence"/>
</dbReference>
<gene>
    <name evidence="3" type="ORF">GB883_19165</name>
</gene>
<protein>
    <submittedName>
        <fullName evidence="3">LytR family transcriptional regulator</fullName>
    </submittedName>
</protein>
<dbReference type="AlphaFoldDB" id="A0A7J5UJB9"/>
<dbReference type="Gene3D" id="3.30.70.2390">
    <property type="match status" value="1"/>
</dbReference>
<dbReference type="InterPro" id="IPR027381">
    <property type="entry name" value="LytR/CpsA/Psr_C"/>
</dbReference>
<feature type="domain" description="LytR/CpsA/Psr regulator C-terminal" evidence="2">
    <location>
        <begin position="88"/>
        <end position="171"/>
    </location>
</feature>
<evidence type="ECO:0000256" key="1">
    <source>
        <dbReference type="SAM" id="Phobius"/>
    </source>
</evidence>